<feature type="compositionally biased region" description="Basic residues" evidence="6">
    <location>
        <begin position="132"/>
        <end position="141"/>
    </location>
</feature>
<evidence type="ECO:0000256" key="4">
    <source>
        <dbReference type="ARBA" id="ARBA00023242"/>
    </source>
</evidence>
<dbReference type="EMBL" id="MU825877">
    <property type="protein sequence ID" value="KAJ7386301.1"/>
    <property type="molecule type" value="Genomic_DNA"/>
</dbReference>
<evidence type="ECO:0000313" key="7">
    <source>
        <dbReference type="EMBL" id="KAJ7386301.1"/>
    </source>
</evidence>
<evidence type="ECO:0000256" key="3">
    <source>
        <dbReference type="ARBA" id="ARBA00022517"/>
    </source>
</evidence>
<keyword evidence="3 5" id="KW-0690">Ribosome biogenesis</keyword>
<evidence type="ECO:0000313" key="8">
    <source>
        <dbReference type="Proteomes" id="UP001163046"/>
    </source>
</evidence>
<evidence type="ECO:0000256" key="5">
    <source>
        <dbReference type="RuleBase" id="RU364132"/>
    </source>
</evidence>
<evidence type="ECO:0000256" key="6">
    <source>
        <dbReference type="SAM" id="MobiDB-lite"/>
    </source>
</evidence>
<accession>A0A9W9ZR59</accession>
<comment type="caution">
    <text evidence="7">The sequence shown here is derived from an EMBL/GenBank/DDBJ whole genome shotgun (WGS) entry which is preliminary data.</text>
</comment>
<reference evidence="7" key="1">
    <citation type="submission" date="2023-01" db="EMBL/GenBank/DDBJ databases">
        <title>Genome assembly of the deep-sea coral Lophelia pertusa.</title>
        <authorList>
            <person name="Herrera S."/>
            <person name="Cordes E."/>
        </authorList>
    </citation>
    <scope>NUCLEOTIDE SEQUENCE</scope>
    <source>
        <strain evidence="7">USNM1676648</strain>
        <tissue evidence="7">Polyp</tissue>
    </source>
</reference>
<comment type="similarity">
    <text evidence="2 5">Belongs to the RRS1 family.</text>
</comment>
<proteinExistence type="inferred from homology"/>
<dbReference type="Proteomes" id="UP001163046">
    <property type="component" value="Unassembled WGS sequence"/>
</dbReference>
<dbReference type="InterPro" id="IPR007023">
    <property type="entry name" value="Ribosom_reg"/>
</dbReference>
<evidence type="ECO:0000256" key="1">
    <source>
        <dbReference type="ARBA" id="ARBA00004123"/>
    </source>
</evidence>
<keyword evidence="4 5" id="KW-0539">Nucleus</keyword>
<comment type="subcellular location">
    <subcellularLocation>
        <location evidence="1 5">Nucleus</location>
    </subcellularLocation>
</comment>
<gene>
    <name evidence="7" type="primary">RRS1</name>
    <name evidence="7" type="ORF">OS493_010707</name>
</gene>
<sequence>MLLTLCTYFNMADGMEFDVASVLSAAEKDAKEKFKSTEVVRDIDPDLDIGNLLTTDLQPIDIRELRKNKEDFLRNLARENTQLLLNAIWKLPTERSEGLVLAKLPEPRTVIPREKPIPKPKSPSKWEEFAKRKGITKKKRERMILDKNTQVSRKE</sequence>
<evidence type="ECO:0000256" key="2">
    <source>
        <dbReference type="ARBA" id="ARBA00010077"/>
    </source>
</evidence>
<dbReference type="OrthoDB" id="28455at2759"/>
<dbReference type="AlphaFoldDB" id="A0A9W9ZR59"/>
<comment type="function">
    <text evidence="5">Involved in ribosomal large subunit assembly.</text>
</comment>
<dbReference type="Pfam" id="PF04939">
    <property type="entry name" value="RRS1"/>
    <property type="match status" value="1"/>
</dbReference>
<protein>
    <recommendedName>
        <fullName evidence="5">Ribosome biogenesis regulatory protein</fullName>
    </recommendedName>
</protein>
<dbReference type="GO" id="GO:0042254">
    <property type="term" value="P:ribosome biogenesis"/>
    <property type="evidence" value="ECO:0007669"/>
    <property type="project" value="UniProtKB-KW"/>
</dbReference>
<name>A0A9W9ZR59_9CNID</name>
<dbReference type="GO" id="GO:0005634">
    <property type="term" value="C:nucleus"/>
    <property type="evidence" value="ECO:0007669"/>
    <property type="project" value="UniProtKB-SubCell"/>
</dbReference>
<organism evidence="7 8">
    <name type="scientific">Desmophyllum pertusum</name>
    <dbReference type="NCBI Taxonomy" id="174260"/>
    <lineage>
        <taxon>Eukaryota</taxon>
        <taxon>Metazoa</taxon>
        <taxon>Cnidaria</taxon>
        <taxon>Anthozoa</taxon>
        <taxon>Hexacorallia</taxon>
        <taxon>Scleractinia</taxon>
        <taxon>Caryophylliina</taxon>
        <taxon>Caryophylliidae</taxon>
        <taxon>Desmophyllum</taxon>
    </lineage>
</organism>
<keyword evidence="8" id="KW-1185">Reference proteome</keyword>
<feature type="region of interest" description="Disordered" evidence="6">
    <location>
        <begin position="111"/>
        <end position="155"/>
    </location>
</feature>